<gene>
    <name evidence="1" type="ORF">SNE40_006900</name>
</gene>
<dbReference type="Proteomes" id="UP001347796">
    <property type="component" value="Unassembled WGS sequence"/>
</dbReference>
<sequence>MDGFRWDYLENIDTPNFDSMADQGVKVRYMNNTFVTETSHYSMATGLYKESHGIVGNQMYDPVFNESFTIRTRDSKWWEAGKPIWITATKYNKKSATHFWPGSEVEIKGVRPAIWLPYNGSIPFKTRIDTVVEWFANKGVHFATLYFHEPDATGHKYGPDSQEYKDKVKYMDGILGYMMRKLRDNKLWDSVNVIVTSDHGMTSVDVDNRVGK</sequence>
<comment type="caution">
    <text evidence="1">The sequence shown here is derived from an EMBL/GenBank/DDBJ whole genome shotgun (WGS) entry which is preliminary data.</text>
</comment>
<dbReference type="AlphaFoldDB" id="A0AAN8JVF9"/>
<dbReference type="GO" id="GO:0016787">
    <property type="term" value="F:hydrolase activity"/>
    <property type="evidence" value="ECO:0007669"/>
    <property type="project" value="UniProtKB-ARBA"/>
</dbReference>
<evidence type="ECO:0000313" key="1">
    <source>
        <dbReference type="EMBL" id="KAK6184426.1"/>
    </source>
</evidence>
<dbReference type="PANTHER" id="PTHR10151:SF120">
    <property type="entry name" value="BIS(5'-ADENOSYL)-TRIPHOSPHATASE"/>
    <property type="match status" value="1"/>
</dbReference>
<dbReference type="InterPro" id="IPR002591">
    <property type="entry name" value="Phosphodiest/P_Trfase"/>
</dbReference>
<dbReference type="EMBL" id="JAZGQO010000006">
    <property type="protein sequence ID" value="KAK6184426.1"/>
    <property type="molecule type" value="Genomic_DNA"/>
</dbReference>
<dbReference type="SUPFAM" id="SSF53649">
    <property type="entry name" value="Alkaline phosphatase-like"/>
    <property type="match status" value="1"/>
</dbReference>
<dbReference type="CDD" id="cd16018">
    <property type="entry name" value="Enpp"/>
    <property type="match status" value="1"/>
</dbReference>
<evidence type="ECO:0000313" key="2">
    <source>
        <dbReference type="Proteomes" id="UP001347796"/>
    </source>
</evidence>
<dbReference type="PANTHER" id="PTHR10151">
    <property type="entry name" value="ECTONUCLEOTIDE PYROPHOSPHATASE/PHOSPHODIESTERASE"/>
    <property type="match status" value="1"/>
</dbReference>
<protein>
    <submittedName>
        <fullName evidence="1">Uncharacterized protein</fullName>
    </submittedName>
</protein>
<dbReference type="Gene3D" id="3.40.720.10">
    <property type="entry name" value="Alkaline Phosphatase, subunit A"/>
    <property type="match status" value="1"/>
</dbReference>
<accession>A0AAN8JVF9</accession>
<name>A0AAN8JVF9_PATCE</name>
<proteinExistence type="predicted"/>
<dbReference type="Pfam" id="PF01663">
    <property type="entry name" value="Phosphodiest"/>
    <property type="match status" value="1"/>
</dbReference>
<dbReference type="InterPro" id="IPR017850">
    <property type="entry name" value="Alkaline_phosphatase_core_sf"/>
</dbReference>
<organism evidence="1 2">
    <name type="scientific">Patella caerulea</name>
    <name type="common">Rayed Mediterranean limpet</name>
    <dbReference type="NCBI Taxonomy" id="87958"/>
    <lineage>
        <taxon>Eukaryota</taxon>
        <taxon>Metazoa</taxon>
        <taxon>Spiralia</taxon>
        <taxon>Lophotrochozoa</taxon>
        <taxon>Mollusca</taxon>
        <taxon>Gastropoda</taxon>
        <taxon>Patellogastropoda</taxon>
        <taxon>Patelloidea</taxon>
        <taxon>Patellidae</taxon>
        <taxon>Patella</taxon>
    </lineage>
</organism>
<keyword evidence="2" id="KW-1185">Reference proteome</keyword>
<reference evidence="1 2" key="1">
    <citation type="submission" date="2024-01" db="EMBL/GenBank/DDBJ databases">
        <title>The genome of the rayed Mediterranean limpet Patella caerulea (Linnaeus, 1758).</title>
        <authorList>
            <person name="Anh-Thu Weber A."/>
            <person name="Halstead-Nussloch G."/>
        </authorList>
    </citation>
    <scope>NUCLEOTIDE SEQUENCE [LARGE SCALE GENOMIC DNA]</scope>
    <source>
        <strain evidence="1">AATW-2023a</strain>
        <tissue evidence="1">Whole specimen</tissue>
    </source>
</reference>